<dbReference type="GO" id="GO:0003700">
    <property type="term" value="F:DNA-binding transcription factor activity"/>
    <property type="evidence" value="ECO:0007669"/>
    <property type="project" value="TreeGrafter"/>
</dbReference>
<evidence type="ECO:0000313" key="6">
    <source>
        <dbReference type="EMBL" id="OKA07267.1"/>
    </source>
</evidence>
<evidence type="ECO:0000259" key="4">
    <source>
        <dbReference type="PROSITE" id="PS50932"/>
    </source>
</evidence>
<dbReference type="Proteomes" id="UP000076321">
    <property type="component" value="Unassembled WGS sequence"/>
</dbReference>
<dbReference type="GO" id="GO:0000976">
    <property type="term" value="F:transcription cis-regulatory region binding"/>
    <property type="evidence" value="ECO:0007669"/>
    <property type="project" value="TreeGrafter"/>
</dbReference>
<dbReference type="RefSeq" id="WP_061983041.1">
    <property type="nucleotide sequence ID" value="NZ_FOPQ01000011.1"/>
</dbReference>
<dbReference type="CDD" id="cd06267">
    <property type="entry name" value="PBP1_LacI_sugar_binding-like"/>
    <property type="match status" value="1"/>
</dbReference>
<dbReference type="InterPro" id="IPR028082">
    <property type="entry name" value="Peripla_BP_I"/>
</dbReference>
<sequence>MPQRAAGSVTLADVAREAGVSLATASRALNGGTRQVSGGLRESVLRAAERLRYTTNVPAQAMARGRGNVVGLLVHDIVDPYFSSIASGVMRVAARHGLTVTIASTENRPEKELEYVTTLRGQRARAVILAGSRNEDSALQRTLTKELKAFEAADGRVVVIGQRKLPFDTVMLENRPGAAALGERLAGVGHRDFRVLAGPPGLLTSRDRVQGFRDGLVRHGASLPAHHVLHAEFTRDGGYAAMVRALEGGFRHGCVFAVNDVMAVGAMAACRDRGLEVPSPIAVAGFDDIITLRDIRPSLSTVRVPIETMGEQALDFVLADRADSPRVRPVTGEVVLRESTQLLEER</sequence>
<evidence type="ECO:0000313" key="7">
    <source>
        <dbReference type="Proteomes" id="UP000076321"/>
    </source>
</evidence>
<evidence type="ECO:0000313" key="5">
    <source>
        <dbReference type="EMBL" id="KZB88562.1"/>
    </source>
</evidence>
<dbReference type="PROSITE" id="PS50932">
    <property type="entry name" value="HTH_LACI_2"/>
    <property type="match status" value="1"/>
</dbReference>
<dbReference type="PROSITE" id="PS00356">
    <property type="entry name" value="HTH_LACI_1"/>
    <property type="match status" value="1"/>
</dbReference>
<dbReference type="PANTHER" id="PTHR30146">
    <property type="entry name" value="LACI-RELATED TRANSCRIPTIONAL REPRESSOR"/>
    <property type="match status" value="1"/>
</dbReference>
<evidence type="ECO:0000313" key="8">
    <source>
        <dbReference type="Proteomes" id="UP000186883"/>
    </source>
</evidence>
<keyword evidence="3" id="KW-0804">Transcription</keyword>
<dbReference type="InterPro" id="IPR010982">
    <property type="entry name" value="Lambda_DNA-bd_dom_sf"/>
</dbReference>
<dbReference type="CDD" id="cd01392">
    <property type="entry name" value="HTH_LacI"/>
    <property type="match status" value="1"/>
</dbReference>
<dbReference type="Gene3D" id="1.10.260.40">
    <property type="entry name" value="lambda repressor-like DNA-binding domains"/>
    <property type="match status" value="1"/>
</dbReference>
<keyword evidence="2" id="KW-0238">DNA-binding</keyword>
<dbReference type="PRINTS" id="PR00036">
    <property type="entry name" value="HTHLACI"/>
</dbReference>
<reference evidence="5 7" key="1">
    <citation type="submission" date="2015-12" db="EMBL/GenBank/DDBJ databases">
        <title>Amycolatopsis regifaucium genome sequencing and assembly.</title>
        <authorList>
            <person name="Mayilraj S."/>
        </authorList>
    </citation>
    <scope>NUCLEOTIDE SEQUENCE [LARGE SCALE GENOMIC DNA]</scope>
    <source>
        <strain evidence="5 7">GY080</strain>
    </source>
</reference>
<comment type="caution">
    <text evidence="5">The sequence shown here is derived from an EMBL/GenBank/DDBJ whole genome shotgun (WGS) entry which is preliminary data.</text>
</comment>
<proteinExistence type="predicted"/>
<reference evidence="6 8" key="2">
    <citation type="submission" date="2016-11" db="EMBL/GenBank/DDBJ databases">
        <title>Genome sequencing of Amycolatopsis regifaucium.</title>
        <authorList>
            <person name="Mayilraj S."/>
            <person name="Kaur N."/>
        </authorList>
    </citation>
    <scope>NUCLEOTIDE SEQUENCE [LARGE SCALE GENOMIC DNA]</scope>
    <source>
        <strain evidence="6 8">GY080</strain>
    </source>
</reference>
<accession>A0A154MW91</accession>
<feature type="domain" description="HTH lacI-type" evidence="4">
    <location>
        <begin position="9"/>
        <end position="64"/>
    </location>
</feature>
<dbReference type="AlphaFoldDB" id="A0A154MW91"/>
<dbReference type="EMBL" id="LQCI01000001">
    <property type="protein sequence ID" value="KZB88562.1"/>
    <property type="molecule type" value="Genomic_DNA"/>
</dbReference>
<dbReference type="Pfam" id="PF13377">
    <property type="entry name" value="Peripla_BP_3"/>
    <property type="match status" value="1"/>
</dbReference>
<dbReference type="InterPro" id="IPR000843">
    <property type="entry name" value="HTH_LacI"/>
</dbReference>
<dbReference type="SUPFAM" id="SSF47413">
    <property type="entry name" value="lambda repressor-like DNA-binding domains"/>
    <property type="match status" value="1"/>
</dbReference>
<evidence type="ECO:0000256" key="3">
    <source>
        <dbReference type="ARBA" id="ARBA00023163"/>
    </source>
</evidence>
<evidence type="ECO:0000256" key="2">
    <source>
        <dbReference type="ARBA" id="ARBA00023125"/>
    </source>
</evidence>
<keyword evidence="1" id="KW-0805">Transcription regulation</keyword>
<name>A0A154MW91_9PSEU</name>
<dbReference type="Proteomes" id="UP000186883">
    <property type="component" value="Unassembled WGS sequence"/>
</dbReference>
<keyword evidence="8" id="KW-1185">Reference proteome</keyword>
<organism evidence="5 7">
    <name type="scientific">Amycolatopsis regifaucium</name>
    <dbReference type="NCBI Taxonomy" id="546365"/>
    <lineage>
        <taxon>Bacteria</taxon>
        <taxon>Bacillati</taxon>
        <taxon>Actinomycetota</taxon>
        <taxon>Actinomycetes</taxon>
        <taxon>Pseudonocardiales</taxon>
        <taxon>Pseudonocardiaceae</taxon>
        <taxon>Amycolatopsis</taxon>
    </lineage>
</organism>
<protein>
    <submittedName>
        <fullName evidence="5">LacI family transcriptional regulator</fullName>
    </submittedName>
</protein>
<dbReference type="EMBL" id="LOBU02000013">
    <property type="protein sequence ID" value="OKA07267.1"/>
    <property type="molecule type" value="Genomic_DNA"/>
</dbReference>
<dbReference type="Gene3D" id="3.40.50.2300">
    <property type="match status" value="2"/>
</dbReference>
<dbReference type="OrthoDB" id="3595338at2"/>
<dbReference type="SMART" id="SM00354">
    <property type="entry name" value="HTH_LACI"/>
    <property type="match status" value="1"/>
</dbReference>
<dbReference type="PANTHER" id="PTHR30146:SF153">
    <property type="entry name" value="LACTOSE OPERON REPRESSOR"/>
    <property type="match status" value="1"/>
</dbReference>
<gene>
    <name evidence="6" type="ORF">ATP06_0215485</name>
    <name evidence="5" type="ORF">AVL48_00305</name>
</gene>
<evidence type="ECO:0000256" key="1">
    <source>
        <dbReference type="ARBA" id="ARBA00023015"/>
    </source>
</evidence>
<dbReference type="Pfam" id="PF00356">
    <property type="entry name" value="LacI"/>
    <property type="match status" value="1"/>
</dbReference>
<dbReference type="InterPro" id="IPR046335">
    <property type="entry name" value="LacI/GalR-like_sensor"/>
</dbReference>
<dbReference type="SUPFAM" id="SSF53822">
    <property type="entry name" value="Periplasmic binding protein-like I"/>
    <property type="match status" value="1"/>
</dbReference>